<feature type="compositionally biased region" description="Basic residues" evidence="1">
    <location>
        <begin position="52"/>
        <end position="70"/>
    </location>
</feature>
<protein>
    <submittedName>
        <fullName evidence="2">Putative nADPH-ferredoxin reductase fpra</fullName>
    </submittedName>
</protein>
<evidence type="ECO:0000313" key="3">
    <source>
        <dbReference type="Proteomes" id="UP000023351"/>
    </source>
</evidence>
<dbReference type="SUPFAM" id="SSF51971">
    <property type="entry name" value="Nucleotide-binding domain"/>
    <property type="match status" value="1"/>
</dbReference>
<dbReference type="Proteomes" id="UP000023351">
    <property type="component" value="Unassembled WGS sequence"/>
</dbReference>
<evidence type="ECO:0000313" key="2">
    <source>
        <dbReference type="EMBL" id="EUA65914.1"/>
    </source>
</evidence>
<accession>X8DC33</accession>
<dbReference type="Gene3D" id="3.40.50.720">
    <property type="entry name" value="NAD(P)-binding Rossmann-like Domain"/>
    <property type="match status" value="1"/>
</dbReference>
<dbReference type="EMBL" id="JAOJ01000005">
    <property type="protein sequence ID" value="EUA65914.1"/>
    <property type="molecule type" value="Genomic_DNA"/>
</dbReference>
<feature type="region of interest" description="Disordered" evidence="1">
    <location>
        <begin position="37"/>
        <end position="70"/>
    </location>
</feature>
<dbReference type="AlphaFoldDB" id="X8DC33"/>
<organism evidence="2 3">
    <name type="scientific">Mycobacteroides abscessus subsp. bolletii 1513</name>
    <dbReference type="NCBI Taxonomy" id="1299321"/>
    <lineage>
        <taxon>Bacteria</taxon>
        <taxon>Bacillati</taxon>
        <taxon>Actinomycetota</taxon>
        <taxon>Actinomycetes</taxon>
        <taxon>Mycobacteriales</taxon>
        <taxon>Mycobacteriaceae</taxon>
        <taxon>Mycobacteroides</taxon>
        <taxon>Mycobacteroides abscessus</taxon>
    </lineage>
</organism>
<evidence type="ECO:0000256" key="1">
    <source>
        <dbReference type="SAM" id="MobiDB-lite"/>
    </source>
</evidence>
<dbReference type="PATRIC" id="fig|1299321.3.peg.5872"/>
<proteinExistence type="predicted"/>
<comment type="caution">
    <text evidence="2">The sequence shown here is derived from an EMBL/GenBank/DDBJ whole genome shotgun (WGS) entry which is preliminary data.</text>
</comment>
<name>X8DC33_9MYCO</name>
<reference evidence="2 3" key="1">
    <citation type="submission" date="2013-12" db="EMBL/GenBank/DDBJ databases">
        <authorList>
            <person name="Zelazny A."/>
            <person name="Olivier K."/>
            <person name="Holland S."/>
            <person name="Lenaerts A."/>
            <person name="Ordway D."/>
            <person name="DeGroote M.A."/>
            <person name="Parker T."/>
            <person name="Sizemore C."/>
            <person name="Tallon L.J."/>
            <person name="Sadzewicz L.K."/>
            <person name="Sengamalay N."/>
            <person name="Fraser C.M."/>
            <person name="Hine E."/>
            <person name="Shefchek K.A."/>
            <person name="Das S.P."/>
            <person name="Tettelin H."/>
        </authorList>
    </citation>
    <scope>NUCLEOTIDE SEQUENCE [LARGE SCALE GENOMIC DNA]</scope>
    <source>
        <strain evidence="2 3">1513</strain>
    </source>
</reference>
<sequence length="70" mass="7815">MGKDITHEELLAHHHAVIYSVGASSDRRLDIPGIELPGNATATQGRVDQRASRLRRLPRRPGPRTCGRHR</sequence>
<gene>
    <name evidence="2" type="ORF">I540_6070</name>
</gene>